<reference evidence="1" key="1">
    <citation type="submission" date="2021-01" db="EMBL/GenBank/DDBJ databases">
        <title>Modified the classification status of verrucomicrobia.</title>
        <authorList>
            <person name="Feng X."/>
        </authorList>
    </citation>
    <scope>NUCLEOTIDE SEQUENCE</scope>
    <source>
        <strain evidence="1">KCTC 12986</strain>
    </source>
</reference>
<gene>
    <name evidence="1" type="ORF">JIN78_03790</name>
</gene>
<proteinExistence type="predicted"/>
<organism evidence="1 2">
    <name type="scientific">Roseibacillus ishigakijimensis</name>
    <dbReference type="NCBI Taxonomy" id="454146"/>
    <lineage>
        <taxon>Bacteria</taxon>
        <taxon>Pseudomonadati</taxon>
        <taxon>Verrucomicrobiota</taxon>
        <taxon>Verrucomicrobiia</taxon>
        <taxon>Verrucomicrobiales</taxon>
        <taxon>Verrucomicrobiaceae</taxon>
        <taxon>Roseibacillus</taxon>
    </lineage>
</organism>
<dbReference type="AlphaFoldDB" id="A0A934RPM4"/>
<dbReference type="RefSeq" id="WP_200390606.1">
    <property type="nucleotide sequence ID" value="NZ_JAENIO010000006.1"/>
</dbReference>
<evidence type="ECO:0000313" key="1">
    <source>
        <dbReference type="EMBL" id="MBK1833173.1"/>
    </source>
</evidence>
<dbReference type="SUPFAM" id="SSF52540">
    <property type="entry name" value="P-loop containing nucleoside triphosphate hydrolases"/>
    <property type="match status" value="1"/>
</dbReference>
<protein>
    <recommendedName>
        <fullName evidence="3">Mobilization protein</fullName>
    </recommendedName>
</protein>
<evidence type="ECO:0000313" key="2">
    <source>
        <dbReference type="Proteomes" id="UP000604083"/>
    </source>
</evidence>
<name>A0A934RPM4_9BACT</name>
<comment type="caution">
    <text evidence="1">The sequence shown here is derived from an EMBL/GenBank/DDBJ whole genome shotgun (WGS) entry which is preliminary data.</text>
</comment>
<accession>A0A934RPM4</accession>
<dbReference type="EMBL" id="JAENIO010000006">
    <property type="protein sequence ID" value="MBK1833173.1"/>
    <property type="molecule type" value="Genomic_DNA"/>
</dbReference>
<keyword evidence="2" id="KW-1185">Reference proteome</keyword>
<evidence type="ECO:0008006" key="3">
    <source>
        <dbReference type="Google" id="ProtNLM"/>
    </source>
</evidence>
<dbReference type="Proteomes" id="UP000604083">
    <property type="component" value="Unassembled WGS sequence"/>
</dbReference>
<sequence length="230" mass="25649">MQPTIHLVGGEKGGVGKSVFTRFLAQYLIDEQIPFAGLDSDRSHQSFLRFYGDFAQAIDLEDPESLDEIVELALSEESQQVLVDLAAQSAKSLWEWFSEAEVLELLEESGIRLMCWHVLDDSRDGVEMLGRLLDEFGEKANYVAVLNQGRGQDFTVFRRSPESETLKELGGTVIEFPKLHHGTMSKIDLADASFWAAANNPGSGLSLMDRQRSRVWLKRARASVASLLEG</sequence>
<dbReference type="InterPro" id="IPR027417">
    <property type="entry name" value="P-loop_NTPase"/>
</dbReference>